<reference evidence="1 2" key="1">
    <citation type="submission" date="2016-10" db="EMBL/GenBank/DDBJ databases">
        <authorList>
            <person name="de Groot N.N."/>
        </authorList>
    </citation>
    <scope>NUCLEOTIDE SEQUENCE [LARGE SCALE GENOMIC DNA]</scope>
    <source>
        <strain evidence="1 2">DSM 2784</strain>
    </source>
</reference>
<evidence type="ECO:0000313" key="2">
    <source>
        <dbReference type="Proteomes" id="UP000199208"/>
    </source>
</evidence>
<dbReference type="RefSeq" id="WP_092592150.1">
    <property type="nucleotide sequence ID" value="NZ_FMWL01000016.1"/>
</dbReference>
<dbReference type="EMBL" id="FMWL01000016">
    <property type="protein sequence ID" value="SCZ81031.1"/>
    <property type="molecule type" value="Genomic_DNA"/>
</dbReference>
<dbReference type="InterPro" id="IPR025449">
    <property type="entry name" value="JetB"/>
</dbReference>
<dbReference type="Pfam" id="PF13835">
    <property type="entry name" value="DUF4194"/>
    <property type="match status" value="1"/>
</dbReference>
<accession>A0A1G5S5M3</accession>
<name>A0A1G5S5M3_9FIRM</name>
<proteinExistence type="predicted"/>
<dbReference type="STRING" id="1120920.SAMN03080599_02572"/>
<dbReference type="OrthoDB" id="160982at2"/>
<evidence type="ECO:0008006" key="3">
    <source>
        <dbReference type="Google" id="ProtNLM"/>
    </source>
</evidence>
<sequence length="205" mass="23915">MFDLQYDRLTSREKEDFAASVNLLFSRNYLLRDVYSEKEKGTRSDGAYRFVERHQALISHYLEYSGWELNIDGKYGVAWVVNRLDQNRESLNKATTVMLLVLRLIYDEAREKLTLKREILTTVSEIVGKLISIGTYKKKPADSDLTDAFRKLESYNVLCKLGGKWSDPETRILIYPSILFILTDARIKDLYELMLGSEEDDYEDI</sequence>
<keyword evidence="2" id="KW-1185">Reference proteome</keyword>
<organism evidence="1 2">
    <name type="scientific">Acidaminobacter hydrogenoformans DSM 2784</name>
    <dbReference type="NCBI Taxonomy" id="1120920"/>
    <lineage>
        <taxon>Bacteria</taxon>
        <taxon>Bacillati</taxon>
        <taxon>Bacillota</taxon>
        <taxon>Clostridia</taxon>
        <taxon>Peptostreptococcales</taxon>
        <taxon>Acidaminobacteraceae</taxon>
        <taxon>Acidaminobacter</taxon>
    </lineage>
</organism>
<protein>
    <recommendedName>
        <fullName evidence="3">DUF4194 domain-containing protein</fullName>
    </recommendedName>
</protein>
<gene>
    <name evidence="1" type="ORF">SAMN03080599_02572</name>
</gene>
<dbReference type="AlphaFoldDB" id="A0A1G5S5M3"/>
<dbReference type="Proteomes" id="UP000199208">
    <property type="component" value="Unassembled WGS sequence"/>
</dbReference>
<evidence type="ECO:0000313" key="1">
    <source>
        <dbReference type="EMBL" id="SCZ81031.1"/>
    </source>
</evidence>